<keyword evidence="2" id="KW-1003">Cell membrane</keyword>
<gene>
    <name evidence="10" type="ORF">MOO47_03565</name>
</gene>
<sequence>MTILYHLLVQIILSFVGTIAFGLFIQVRKQELIWAGLSGCIGWMTYWLLVQISVGKIPANFIAALVVGIVGSILARIRRQPSTVFNIPGLVPLVPGASAYQALELFFNKKEATALTQIFHVVLLTGAIALGYVCAQVLSELLAKYKNK</sequence>
<dbReference type="InterPro" id="IPR050539">
    <property type="entry name" value="ThrE_Dicarb/AminoAcid_Exp"/>
</dbReference>
<feature type="transmembrane region" description="Helical" evidence="8">
    <location>
        <begin position="115"/>
        <end position="138"/>
    </location>
</feature>
<evidence type="ECO:0000256" key="1">
    <source>
        <dbReference type="ARBA" id="ARBA00004651"/>
    </source>
</evidence>
<name>A0ABY4PFH0_9LACO</name>
<dbReference type="PANTHER" id="PTHR34390:SF1">
    <property type="entry name" value="SUCCINATE TRANSPORTER SUBUNIT YJJB-RELATED"/>
    <property type="match status" value="1"/>
</dbReference>
<comment type="subcellular location">
    <subcellularLocation>
        <location evidence="1">Cell membrane</location>
        <topology evidence="1">Multi-pass membrane protein</topology>
    </subcellularLocation>
</comment>
<dbReference type="InterPro" id="IPR024528">
    <property type="entry name" value="ThrE_2"/>
</dbReference>
<keyword evidence="5 8" id="KW-1133">Transmembrane helix</keyword>
<keyword evidence="3" id="KW-0997">Cell inner membrane</keyword>
<feature type="transmembrane region" description="Helical" evidence="8">
    <location>
        <begin position="32"/>
        <end position="52"/>
    </location>
</feature>
<proteinExistence type="inferred from homology"/>
<evidence type="ECO:0000256" key="3">
    <source>
        <dbReference type="ARBA" id="ARBA00022519"/>
    </source>
</evidence>
<feature type="transmembrane region" description="Helical" evidence="8">
    <location>
        <begin position="58"/>
        <end position="77"/>
    </location>
</feature>
<dbReference type="PANTHER" id="PTHR34390">
    <property type="entry name" value="UPF0442 PROTEIN YJJB-RELATED"/>
    <property type="match status" value="1"/>
</dbReference>
<evidence type="ECO:0000313" key="10">
    <source>
        <dbReference type="EMBL" id="UQS84238.1"/>
    </source>
</evidence>
<evidence type="ECO:0000256" key="7">
    <source>
        <dbReference type="ARBA" id="ARBA00034125"/>
    </source>
</evidence>
<feature type="domain" description="Threonine/Serine exporter ThrE" evidence="9">
    <location>
        <begin position="10"/>
        <end position="136"/>
    </location>
</feature>
<evidence type="ECO:0000313" key="11">
    <source>
        <dbReference type="Proteomes" id="UP000831947"/>
    </source>
</evidence>
<reference evidence="10 11" key="1">
    <citation type="journal article" date="2022" name="Int. J. Syst. Evol. Microbiol.">
        <title>Apilactobacillus apisilvae sp. nov., Nicolia spurrieriana gen. nov. sp. nov., Bombilactobacillus folatiphilus sp. nov. and Bombilactobacillus thymidiniphilus sp. nov., four new lactic acid bacterial isolates from stingless bees Tetragonula carbonaria and Austroplebeia australis.</title>
        <authorList>
            <person name="Oliphant S.A."/>
            <person name="Watson-Haigh N.S."/>
            <person name="Sumby K.M."/>
            <person name="Gardner J."/>
            <person name="Groom S."/>
            <person name="Jiranek V."/>
        </authorList>
    </citation>
    <scope>NUCLEOTIDE SEQUENCE [LARGE SCALE GENOMIC DNA]</scope>
    <source>
        <strain evidence="10 11">SG4_A1</strain>
    </source>
</reference>
<keyword evidence="6 8" id="KW-0472">Membrane</keyword>
<dbReference type="RefSeq" id="WP_249513422.1">
    <property type="nucleotide sequence ID" value="NZ_CP093365.1"/>
</dbReference>
<feature type="transmembrane region" description="Helical" evidence="8">
    <location>
        <begin position="84"/>
        <end position="103"/>
    </location>
</feature>
<keyword evidence="4 8" id="KW-0812">Transmembrane</keyword>
<evidence type="ECO:0000256" key="8">
    <source>
        <dbReference type="SAM" id="Phobius"/>
    </source>
</evidence>
<protein>
    <submittedName>
        <fullName evidence="10">Threonine/serine exporter family protein</fullName>
    </submittedName>
</protein>
<dbReference type="Pfam" id="PF12821">
    <property type="entry name" value="ThrE_2"/>
    <property type="match status" value="1"/>
</dbReference>
<feature type="transmembrane region" description="Helical" evidence="8">
    <location>
        <begin position="6"/>
        <end position="25"/>
    </location>
</feature>
<evidence type="ECO:0000256" key="4">
    <source>
        <dbReference type="ARBA" id="ARBA00022692"/>
    </source>
</evidence>
<comment type="similarity">
    <text evidence="7">Belongs to the ThrE exporter (TC 2.A.79) family.</text>
</comment>
<evidence type="ECO:0000256" key="2">
    <source>
        <dbReference type="ARBA" id="ARBA00022475"/>
    </source>
</evidence>
<dbReference type="Proteomes" id="UP000831947">
    <property type="component" value="Chromosome"/>
</dbReference>
<evidence type="ECO:0000259" key="9">
    <source>
        <dbReference type="Pfam" id="PF12821"/>
    </source>
</evidence>
<dbReference type="EMBL" id="CP093365">
    <property type="protein sequence ID" value="UQS84238.1"/>
    <property type="molecule type" value="Genomic_DNA"/>
</dbReference>
<organism evidence="10 11">
    <name type="scientific">Bombilactobacillus thymidiniphilus</name>
    <dbReference type="NCBI Taxonomy" id="2923363"/>
    <lineage>
        <taxon>Bacteria</taxon>
        <taxon>Bacillati</taxon>
        <taxon>Bacillota</taxon>
        <taxon>Bacilli</taxon>
        <taxon>Lactobacillales</taxon>
        <taxon>Lactobacillaceae</taxon>
        <taxon>Bombilactobacillus</taxon>
    </lineage>
</organism>
<keyword evidence="11" id="KW-1185">Reference proteome</keyword>
<accession>A0ABY4PFH0</accession>
<evidence type="ECO:0000256" key="5">
    <source>
        <dbReference type="ARBA" id="ARBA00022989"/>
    </source>
</evidence>
<evidence type="ECO:0000256" key="6">
    <source>
        <dbReference type="ARBA" id="ARBA00023136"/>
    </source>
</evidence>